<proteinExistence type="predicted"/>
<sequence length="194" mass="22636">MLDRKFFAQMLREVSPAEAMPHSVINHHVNGMDYLCLHRSDKLTVKLYLVEKPTNPHSGYLVHPHSHRYAFGSIVLCGSLEHIRFKRSKDGDLWREHYYNPDRKTLTPMDWVALEERAEHHATGSSYWVEPEEIHTLRMQSLTTLIGLVQFGDAKRESELFLPAGQPMNRSEERRPTWEETYALIQRCRALIGV</sequence>
<gene>
    <name evidence="1" type="ORF">C0Q88_07490</name>
</gene>
<name>A0A2N4TXR4_RALPI</name>
<dbReference type="Proteomes" id="UP000234456">
    <property type="component" value="Unassembled WGS sequence"/>
</dbReference>
<reference evidence="1 2" key="1">
    <citation type="submission" date="2017-12" db="EMBL/GenBank/DDBJ databases">
        <title>Draft genome sequence of Ralstonia pickettii 52.</title>
        <authorList>
            <person name="Zheng B."/>
        </authorList>
    </citation>
    <scope>NUCLEOTIDE SEQUENCE [LARGE SCALE GENOMIC DNA]</scope>
    <source>
        <strain evidence="1 2">52</strain>
    </source>
</reference>
<protein>
    <submittedName>
        <fullName evidence="1">Uncharacterized protein</fullName>
    </submittedName>
</protein>
<organism evidence="1 2">
    <name type="scientific">Ralstonia pickettii</name>
    <name type="common">Burkholderia pickettii</name>
    <dbReference type="NCBI Taxonomy" id="329"/>
    <lineage>
        <taxon>Bacteria</taxon>
        <taxon>Pseudomonadati</taxon>
        <taxon>Pseudomonadota</taxon>
        <taxon>Betaproteobacteria</taxon>
        <taxon>Burkholderiales</taxon>
        <taxon>Burkholderiaceae</taxon>
        <taxon>Ralstonia</taxon>
    </lineage>
</organism>
<comment type="caution">
    <text evidence="1">The sequence shown here is derived from an EMBL/GenBank/DDBJ whole genome shotgun (WGS) entry which is preliminary data.</text>
</comment>
<dbReference type="AlphaFoldDB" id="A0A2N4TXR4"/>
<evidence type="ECO:0000313" key="1">
    <source>
        <dbReference type="EMBL" id="PLC44514.1"/>
    </source>
</evidence>
<accession>A0A2N4TXR4</accession>
<dbReference type="OrthoDB" id="8447764at2"/>
<evidence type="ECO:0000313" key="2">
    <source>
        <dbReference type="Proteomes" id="UP000234456"/>
    </source>
</evidence>
<dbReference type="EMBL" id="PKQE01000001">
    <property type="protein sequence ID" value="PLC44514.1"/>
    <property type="molecule type" value="Genomic_DNA"/>
</dbReference>
<dbReference type="RefSeq" id="WP_102064925.1">
    <property type="nucleotide sequence ID" value="NZ_PKQE01000001.1"/>
</dbReference>